<dbReference type="PANTHER" id="PTHR22746">
    <property type="entry name" value="RAB6A-GEF COMPLEX PARTNER PROTEIN 1"/>
    <property type="match status" value="1"/>
</dbReference>
<evidence type="ECO:0000313" key="5">
    <source>
        <dbReference type="EMBL" id="KAF9519786.1"/>
    </source>
</evidence>
<dbReference type="InterPro" id="IPR001680">
    <property type="entry name" value="WD40_rpt"/>
</dbReference>
<dbReference type="GO" id="GO:0006886">
    <property type="term" value="P:intracellular protein transport"/>
    <property type="evidence" value="ECO:0007669"/>
    <property type="project" value="InterPro"/>
</dbReference>
<feature type="compositionally biased region" description="Acidic residues" evidence="3">
    <location>
        <begin position="171"/>
        <end position="181"/>
    </location>
</feature>
<keyword evidence="6" id="KW-1185">Reference proteome</keyword>
<dbReference type="OrthoDB" id="67540at2759"/>
<dbReference type="GO" id="GO:0042147">
    <property type="term" value="P:retrograde transport, endosome to Golgi"/>
    <property type="evidence" value="ECO:0007669"/>
    <property type="project" value="TreeGrafter"/>
</dbReference>
<feature type="region of interest" description="Disordered" evidence="3">
    <location>
        <begin position="161"/>
        <end position="189"/>
    </location>
</feature>
<dbReference type="InterPro" id="IPR040096">
    <property type="entry name" value="Ric1"/>
</dbReference>
<evidence type="ECO:0000256" key="3">
    <source>
        <dbReference type="SAM" id="MobiDB-lite"/>
    </source>
</evidence>
<feature type="domain" description="RIC1 C-terminal alpha solenoid region" evidence="4">
    <location>
        <begin position="824"/>
        <end position="1005"/>
    </location>
</feature>
<dbReference type="GO" id="GO:0000139">
    <property type="term" value="C:Golgi membrane"/>
    <property type="evidence" value="ECO:0007669"/>
    <property type="project" value="TreeGrafter"/>
</dbReference>
<evidence type="ECO:0000313" key="6">
    <source>
        <dbReference type="Proteomes" id="UP000886523"/>
    </source>
</evidence>
<comment type="subcellular location">
    <subcellularLocation>
        <location evidence="1">Membrane</location>
    </subcellularLocation>
</comment>
<comment type="caution">
    <text evidence="5">The sequence shown here is derived from an EMBL/GenBank/DDBJ whole genome shotgun (WGS) entry which is preliminary data.</text>
</comment>
<dbReference type="PANTHER" id="PTHR22746:SF10">
    <property type="entry name" value="GUANINE NUCLEOTIDE EXCHANGE FACTOR SUBUNIT RIC1"/>
    <property type="match status" value="1"/>
</dbReference>
<dbReference type="SMART" id="SM00320">
    <property type="entry name" value="WD40"/>
    <property type="match status" value="3"/>
</dbReference>
<dbReference type="Gene3D" id="2.130.10.10">
    <property type="entry name" value="YVTN repeat-like/Quinoprotein amine dehydrogenase"/>
    <property type="match status" value="1"/>
</dbReference>
<protein>
    <recommendedName>
        <fullName evidence="4">RIC1 C-terminal alpha solenoid region domain-containing protein</fullName>
    </recommendedName>
</protein>
<dbReference type="Pfam" id="PF07064">
    <property type="entry name" value="RIC1"/>
    <property type="match status" value="1"/>
</dbReference>
<dbReference type="EMBL" id="MU128915">
    <property type="protein sequence ID" value="KAF9519786.1"/>
    <property type="molecule type" value="Genomic_DNA"/>
</dbReference>
<accession>A0A9P6DYR9</accession>
<feature type="region of interest" description="Disordered" evidence="3">
    <location>
        <begin position="246"/>
        <end position="276"/>
    </location>
</feature>
<dbReference type="SUPFAM" id="SSF82171">
    <property type="entry name" value="DPP6 N-terminal domain-like"/>
    <property type="match status" value="2"/>
</dbReference>
<name>A0A9P6DYR9_9AGAM</name>
<dbReference type="Proteomes" id="UP000886523">
    <property type="component" value="Unassembled WGS sequence"/>
</dbReference>
<evidence type="ECO:0000256" key="2">
    <source>
        <dbReference type="ARBA" id="ARBA00023136"/>
    </source>
</evidence>
<organism evidence="5 6">
    <name type="scientific">Hydnum rufescens UP504</name>
    <dbReference type="NCBI Taxonomy" id="1448309"/>
    <lineage>
        <taxon>Eukaryota</taxon>
        <taxon>Fungi</taxon>
        <taxon>Dikarya</taxon>
        <taxon>Basidiomycota</taxon>
        <taxon>Agaricomycotina</taxon>
        <taxon>Agaricomycetes</taxon>
        <taxon>Cantharellales</taxon>
        <taxon>Hydnaceae</taxon>
        <taxon>Hydnum</taxon>
    </lineage>
</organism>
<dbReference type="InterPro" id="IPR009771">
    <property type="entry name" value="RIC1_C"/>
</dbReference>
<dbReference type="InterPro" id="IPR015943">
    <property type="entry name" value="WD40/YVTN_repeat-like_dom_sf"/>
</dbReference>
<proteinExistence type="predicted"/>
<dbReference type="GO" id="GO:0034066">
    <property type="term" value="C:Ric1-Rgp1 guanyl-nucleotide exchange factor complex"/>
    <property type="evidence" value="ECO:0007669"/>
    <property type="project" value="InterPro"/>
</dbReference>
<keyword evidence="2" id="KW-0472">Membrane</keyword>
<evidence type="ECO:0000259" key="4">
    <source>
        <dbReference type="Pfam" id="PF07064"/>
    </source>
</evidence>
<dbReference type="AlphaFoldDB" id="A0A9P6DYR9"/>
<evidence type="ECO:0000256" key="1">
    <source>
        <dbReference type="ARBA" id="ARBA00004370"/>
    </source>
</evidence>
<dbReference type="Pfam" id="PF25440">
    <property type="entry name" value="Beta-prop_RIC1_2nd"/>
    <property type="match status" value="1"/>
</dbReference>
<reference evidence="5" key="1">
    <citation type="journal article" date="2020" name="Nat. Commun.">
        <title>Large-scale genome sequencing of mycorrhizal fungi provides insights into the early evolution of symbiotic traits.</title>
        <authorList>
            <person name="Miyauchi S."/>
            <person name="Kiss E."/>
            <person name="Kuo A."/>
            <person name="Drula E."/>
            <person name="Kohler A."/>
            <person name="Sanchez-Garcia M."/>
            <person name="Morin E."/>
            <person name="Andreopoulos B."/>
            <person name="Barry K.W."/>
            <person name="Bonito G."/>
            <person name="Buee M."/>
            <person name="Carver A."/>
            <person name="Chen C."/>
            <person name="Cichocki N."/>
            <person name="Clum A."/>
            <person name="Culley D."/>
            <person name="Crous P.W."/>
            <person name="Fauchery L."/>
            <person name="Girlanda M."/>
            <person name="Hayes R.D."/>
            <person name="Keri Z."/>
            <person name="LaButti K."/>
            <person name="Lipzen A."/>
            <person name="Lombard V."/>
            <person name="Magnuson J."/>
            <person name="Maillard F."/>
            <person name="Murat C."/>
            <person name="Nolan M."/>
            <person name="Ohm R.A."/>
            <person name="Pangilinan J."/>
            <person name="Pereira M.F."/>
            <person name="Perotto S."/>
            <person name="Peter M."/>
            <person name="Pfister S."/>
            <person name="Riley R."/>
            <person name="Sitrit Y."/>
            <person name="Stielow J.B."/>
            <person name="Szollosi G."/>
            <person name="Zifcakova L."/>
            <person name="Stursova M."/>
            <person name="Spatafora J.W."/>
            <person name="Tedersoo L."/>
            <person name="Vaario L.M."/>
            <person name="Yamada A."/>
            <person name="Yan M."/>
            <person name="Wang P."/>
            <person name="Xu J."/>
            <person name="Bruns T."/>
            <person name="Baldrian P."/>
            <person name="Vilgalys R."/>
            <person name="Dunand C."/>
            <person name="Henrissat B."/>
            <person name="Grigoriev I.V."/>
            <person name="Hibbett D."/>
            <person name="Nagy L.G."/>
            <person name="Martin F.M."/>
        </authorList>
    </citation>
    <scope>NUCLEOTIDE SEQUENCE</scope>
    <source>
        <strain evidence="5">UP504</strain>
    </source>
</reference>
<dbReference type="GO" id="GO:0005829">
    <property type="term" value="C:cytosol"/>
    <property type="evidence" value="ECO:0007669"/>
    <property type="project" value="TreeGrafter"/>
</dbReference>
<gene>
    <name evidence="5" type="ORF">BS47DRAFT_1287937</name>
</gene>
<sequence>MYFPTAVAKTLKDGSEETISMASNSPRKTLFLSLTKSTLSIWRVRPPVVLASLSRAEVSLKSHGENLFASWAPDGGRIVIQTSASHLVLIRVQKIPSAKPYQASSLPHAAQRRFLPGPGEGQALNGYRLSLEGVVRIHGDLLCVSPRTTHILFTTKDPPAVQRIPWPTSQESEDGKEDESVTNEPPQNKWIGHDTWLLEENDLPWLVRSDVTIVSVTHNRSSGVEGWVTSDGRAYYVFLFEEEEGAAPGDHGPQVSENDSSADGDPRPSGLTDGADTADVILNWSGACVHGYPRSIQAQNGTVQSHESTPIFELPYSERATSIAFNSPFSLVAVGTEGGRIYLSNLPINNLPPLHSQLLTPPSDHRQHRRSAGGVGSVLSMEWTSDGYALAVGWERSWGVYSVGGRCVASGLNFEGDIDESSFEDAFMDGVVALFWAPGNLELFVLAPPMGNTDSQMFIVPFAKSTLTSQQSPDNTRYAVLQMDQAVMIYRGADQPDMSVINPEADVWQHVKVPLTYMATNWPIRYVSISNDGRLLAVAGRRGLIHWSAISGRWKSFADVSQEQAFMVRGGFLWYNHVLIVAIESSRSYQIRLYSRDLDLAANNILHREVFTSPVALLSLVDNSLLVYTVDNTLFHFLILPTEDSVTLHLCGSISFEGIVALPSVVRGMSWMLPPAQKQIGEPANDLTVATILLLLGGRLVLLRPRKVGSHEVKYDMQILAERIEFCWIHLGGIGALENSLWGYDGTGVRIWLDALTIEAASVNQELDAYHSVQESVNIPLNFYPMSVLMDKGIIIGVEQETAARASLPFAMFRTLTSTHLFLHHVLRYHLDHSQLSEAVAFASNYQHLVFFAHALEVLLHTVLEAGTQSDSDMAAETPASTLSENSALPLAIEFLDHFDSALDVVVACARKTEMSRWRGLFDIVGNPKTLFETCLESGLLKTAGSYLLVLHNLEQLDETHADVIRLLRRALEAPDWVLCRELMHFLRSIDETGAALEQALVEVGMKEEQIMSESGEDTVGATEC</sequence>